<reference evidence="1 2" key="1">
    <citation type="journal article" date="2016" name="Genome Announc.">
        <title>Draft Genome Sequence of the Thermotolerant Cyanobacterium Desertifilum sp. IPPAS B-1220.</title>
        <authorList>
            <person name="Mironov K.S."/>
            <person name="Sinetova M.A."/>
            <person name="Bolatkhan K."/>
            <person name="Zayadan B.K."/>
            <person name="Ustinova V.V."/>
            <person name="Kupriyanova E.V."/>
            <person name="Skrypnik A.N."/>
            <person name="Gogoleva N.E."/>
            <person name="Gogolev Y.V."/>
            <person name="Los D.A."/>
        </authorList>
    </citation>
    <scope>NUCLEOTIDE SEQUENCE [LARGE SCALE GENOMIC DNA]</scope>
    <source>
        <strain evidence="1 2">IPPAS B-1220</strain>
    </source>
</reference>
<dbReference type="Proteomes" id="UP000095472">
    <property type="component" value="Chromosome"/>
</dbReference>
<sequence>MLTINSALLPHSAHRYAEANTHTQAKHSFPPPFSPLSTLLRRS</sequence>
<gene>
    <name evidence="1" type="ORF">BH720_036640</name>
</gene>
<organism evidence="1 2">
    <name type="scientific">Desertifilum tharense IPPAS B-1220</name>
    <dbReference type="NCBI Taxonomy" id="1781255"/>
    <lineage>
        <taxon>Bacteria</taxon>
        <taxon>Bacillati</taxon>
        <taxon>Cyanobacteriota</taxon>
        <taxon>Cyanophyceae</taxon>
        <taxon>Desertifilales</taxon>
        <taxon>Desertifilaceae</taxon>
        <taxon>Desertifilum</taxon>
    </lineage>
</organism>
<keyword evidence="2" id="KW-1185">Reference proteome</keyword>
<evidence type="ECO:0000313" key="2">
    <source>
        <dbReference type="Proteomes" id="UP000095472"/>
    </source>
</evidence>
<name>A0ACD5GUR8_9CYAN</name>
<proteinExistence type="predicted"/>
<accession>A0ACD5GUR8</accession>
<dbReference type="EMBL" id="CP182909">
    <property type="protein sequence ID" value="XPM64371.1"/>
    <property type="molecule type" value="Genomic_DNA"/>
</dbReference>
<evidence type="ECO:0000313" key="1">
    <source>
        <dbReference type="EMBL" id="XPM64371.1"/>
    </source>
</evidence>
<protein>
    <submittedName>
        <fullName evidence="1">Uncharacterized protein</fullName>
    </submittedName>
</protein>